<dbReference type="SUPFAM" id="SSF102735">
    <property type="entry name" value="Trigger factor ribosome-binding domain"/>
    <property type="match status" value="1"/>
</dbReference>
<dbReference type="PANTHER" id="PTHR30560">
    <property type="entry name" value="TRIGGER FACTOR CHAPERONE AND PEPTIDYL-PROLYL CIS/TRANS ISOMERASE"/>
    <property type="match status" value="1"/>
</dbReference>
<dbReference type="GO" id="GO:0043335">
    <property type="term" value="P:protein unfolding"/>
    <property type="evidence" value="ECO:0007669"/>
    <property type="project" value="TreeGrafter"/>
</dbReference>
<dbReference type="InterPro" id="IPR008880">
    <property type="entry name" value="Trigger_fac_C"/>
</dbReference>
<dbReference type="PANTHER" id="PTHR30560:SF3">
    <property type="entry name" value="TRIGGER FACTOR-LIKE PROTEIN TIG, CHLOROPLASTIC"/>
    <property type="match status" value="1"/>
</dbReference>
<dbReference type="Gene3D" id="1.10.3120.10">
    <property type="entry name" value="Trigger factor, C-terminal domain"/>
    <property type="match status" value="1"/>
</dbReference>
<accession>A0AAE0EU41</accession>
<dbReference type="Proteomes" id="UP001190700">
    <property type="component" value="Unassembled WGS sequence"/>
</dbReference>
<keyword evidence="6" id="KW-0413">Isomerase</keyword>
<dbReference type="NCBIfam" id="TIGR00115">
    <property type="entry name" value="tig"/>
    <property type="match status" value="1"/>
</dbReference>
<dbReference type="GO" id="GO:0015031">
    <property type="term" value="P:protein transport"/>
    <property type="evidence" value="ECO:0007669"/>
    <property type="project" value="InterPro"/>
</dbReference>
<dbReference type="Pfam" id="PF05698">
    <property type="entry name" value="Trigger_C"/>
    <property type="match status" value="1"/>
</dbReference>
<comment type="caution">
    <text evidence="11">The sequence shown here is derived from an EMBL/GenBank/DDBJ whole genome shotgun (WGS) entry which is preliminary data.</text>
</comment>
<dbReference type="Pfam" id="PF05697">
    <property type="entry name" value="Trigger_N"/>
    <property type="match status" value="1"/>
</dbReference>
<evidence type="ECO:0000256" key="3">
    <source>
        <dbReference type="ARBA" id="ARBA00013194"/>
    </source>
</evidence>
<dbReference type="SUPFAM" id="SSF109998">
    <property type="entry name" value="Triger factor/SurA peptide-binding domain-like"/>
    <property type="match status" value="1"/>
</dbReference>
<feature type="domain" description="Trigger factor C-terminal" evidence="10">
    <location>
        <begin position="367"/>
        <end position="501"/>
    </location>
</feature>
<evidence type="ECO:0000259" key="10">
    <source>
        <dbReference type="Pfam" id="PF05698"/>
    </source>
</evidence>
<evidence type="ECO:0000256" key="7">
    <source>
        <dbReference type="ARBA" id="ARBA00024849"/>
    </source>
</evidence>
<evidence type="ECO:0000313" key="12">
    <source>
        <dbReference type="Proteomes" id="UP001190700"/>
    </source>
</evidence>
<evidence type="ECO:0000259" key="9">
    <source>
        <dbReference type="Pfam" id="PF05697"/>
    </source>
</evidence>
<comment type="function">
    <text evidence="7">Involved in protein export. Acts as a chaperone by maintaining the newly synthesized protein in an open conformation. Functions as a peptidyl-prolyl cis-trans isomerase.</text>
</comment>
<evidence type="ECO:0000256" key="8">
    <source>
        <dbReference type="SAM" id="Coils"/>
    </source>
</evidence>
<keyword evidence="5" id="KW-0143">Chaperone</keyword>
<evidence type="ECO:0000313" key="11">
    <source>
        <dbReference type="EMBL" id="KAK3240097.1"/>
    </source>
</evidence>
<dbReference type="InterPro" id="IPR027304">
    <property type="entry name" value="Trigger_fact/SurA_dom_sf"/>
</dbReference>
<sequence>MPATMTSTSLRGLKQNLVSVNRQRVVTSAAAPKARNVCPSVSHLRRTQLSSPNFVTFTAHRAAAKFTKRSSQIIWANSGVMVEESFEPGSHVVLKVTVPQSTCQQEYNSIMKELKKDVSIKGFRKGAKIPQKLLIQSYGVKNVRAAVIEQMLTNAIPKAMESVAKRAIQDSEKIETDLKEIEEAFAGADASPTGDAHFSIGVDVVPEVKWTAPYRSMAVEVEEAGNEGTDAAKVKLMIHGRRKELGELRIVSDRGLEVKDVAVLDFKANCLNEDGSLGDEIPGVRNPNWQLDTLDGADFLPGIVDGLVGMKPGEEREYDLVFPESWPQASLVGVTGRFSAKMKELFSKELPPLEDDIADKLLPGCTTIAEVEEKLAMAQKQSTFDQTLNKVREALTQQLADIVDVDPPEYLVQEQGRQMYSIRLLEMQQKGQVSQEAMQTLTSIDMVNNFVGQNREDAARLVKITLATEAIQELEKLEVTEEELQAGVKEAIEDMVANGMEYDEDSVKGQTQELISGQKVLDFLSSTCKVDLLPMPKEEEEEILAKAAKIEGEQGVLEEGPALNPDGSIMFKFD</sequence>
<dbReference type="InterPro" id="IPR036611">
    <property type="entry name" value="Trigger_fac_ribosome-bd_sf"/>
</dbReference>
<protein>
    <recommendedName>
        <fullName evidence="3">peptidylprolyl isomerase</fullName>
        <ecNumber evidence="3">5.2.1.8</ecNumber>
    </recommendedName>
</protein>
<proteinExistence type="inferred from homology"/>
<evidence type="ECO:0000256" key="2">
    <source>
        <dbReference type="ARBA" id="ARBA00005464"/>
    </source>
</evidence>
<evidence type="ECO:0000256" key="4">
    <source>
        <dbReference type="ARBA" id="ARBA00023110"/>
    </source>
</evidence>
<evidence type="ECO:0000256" key="5">
    <source>
        <dbReference type="ARBA" id="ARBA00023186"/>
    </source>
</evidence>
<evidence type="ECO:0000256" key="1">
    <source>
        <dbReference type="ARBA" id="ARBA00000971"/>
    </source>
</evidence>
<dbReference type="InterPro" id="IPR037041">
    <property type="entry name" value="Trigger_fac_C_sf"/>
</dbReference>
<gene>
    <name evidence="11" type="ORF">CYMTET_50034</name>
</gene>
<dbReference type="GO" id="GO:0003755">
    <property type="term" value="F:peptidyl-prolyl cis-trans isomerase activity"/>
    <property type="evidence" value="ECO:0007669"/>
    <property type="project" value="UniProtKB-KW"/>
</dbReference>
<feature type="coiled-coil region" evidence="8">
    <location>
        <begin position="467"/>
        <end position="494"/>
    </location>
</feature>
<evidence type="ECO:0000256" key="6">
    <source>
        <dbReference type="ARBA" id="ARBA00023235"/>
    </source>
</evidence>
<dbReference type="GO" id="GO:0051083">
    <property type="term" value="P:'de novo' cotranslational protein folding"/>
    <property type="evidence" value="ECO:0007669"/>
    <property type="project" value="TreeGrafter"/>
</dbReference>
<comment type="catalytic activity">
    <reaction evidence="1">
        <text>[protein]-peptidylproline (omega=180) = [protein]-peptidylproline (omega=0)</text>
        <dbReference type="Rhea" id="RHEA:16237"/>
        <dbReference type="Rhea" id="RHEA-COMP:10747"/>
        <dbReference type="Rhea" id="RHEA-COMP:10748"/>
        <dbReference type="ChEBI" id="CHEBI:83833"/>
        <dbReference type="ChEBI" id="CHEBI:83834"/>
        <dbReference type="EC" id="5.2.1.8"/>
    </reaction>
</comment>
<keyword evidence="8" id="KW-0175">Coiled coil</keyword>
<feature type="domain" description="Trigger factor ribosome-binding bacterial" evidence="9">
    <location>
        <begin position="88"/>
        <end position="224"/>
    </location>
</feature>
<dbReference type="EC" id="5.2.1.8" evidence="3"/>
<dbReference type="GO" id="GO:0044183">
    <property type="term" value="F:protein folding chaperone"/>
    <property type="evidence" value="ECO:0007669"/>
    <property type="project" value="TreeGrafter"/>
</dbReference>
<dbReference type="FunFam" id="3.30.70.1050:FF:000004">
    <property type="entry name" value="Trigger factor"/>
    <property type="match status" value="1"/>
</dbReference>
<keyword evidence="4" id="KW-0697">Rotamase</keyword>
<organism evidence="11 12">
    <name type="scientific">Cymbomonas tetramitiformis</name>
    <dbReference type="NCBI Taxonomy" id="36881"/>
    <lineage>
        <taxon>Eukaryota</taxon>
        <taxon>Viridiplantae</taxon>
        <taxon>Chlorophyta</taxon>
        <taxon>Pyramimonadophyceae</taxon>
        <taxon>Pyramimonadales</taxon>
        <taxon>Pyramimonadaceae</taxon>
        <taxon>Cymbomonas</taxon>
    </lineage>
</organism>
<reference evidence="11 12" key="1">
    <citation type="journal article" date="2015" name="Genome Biol. Evol.">
        <title>Comparative Genomics of a Bacterivorous Green Alga Reveals Evolutionary Causalities and Consequences of Phago-Mixotrophic Mode of Nutrition.</title>
        <authorList>
            <person name="Burns J.A."/>
            <person name="Paasch A."/>
            <person name="Narechania A."/>
            <person name="Kim E."/>
        </authorList>
    </citation>
    <scope>NUCLEOTIDE SEQUENCE [LARGE SCALE GENOMIC DNA]</scope>
    <source>
        <strain evidence="11 12">PLY_AMNH</strain>
    </source>
</reference>
<dbReference type="GO" id="GO:0043022">
    <property type="term" value="F:ribosome binding"/>
    <property type="evidence" value="ECO:0007669"/>
    <property type="project" value="TreeGrafter"/>
</dbReference>
<dbReference type="Gene3D" id="3.10.50.40">
    <property type="match status" value="1"/>
</dbReference>
<dbReference type="EMBL" id="LGRX02033743">
    <property type="protein sequence ID" value="KAK3240097.1"/>
    <property type="molecule type" value="Genomic_DNA"/>
</dbReference>
<dbReference type="HAMAP" id="MF_00303">
    <property type="entry name" value="Trigger_factor_Tig"/>
    <property type="match status" value="1"/>
</dbReference>
<dbReference type="AlphaFoldDB" id="A0AAE0EU41"/>
<dbReference type="SUPFAM" id="SSF54534">
    <property type="entry name" value="FKBP-like"/>
    <property type="match status" value="1"/>
</dbReference>
<comment type="similarity">
    <text evidence="2">Belongs to the FKBP-type PPIase family. Tig subfamily.</text>
</comment>
<name>A0AAE0EU41_9CHLO</name>
<dbReference type="InterPro" id="IPR005215">
    <property type="entry name" value="Trig_fac"/>
</dbReference>
<dbReference type="Gene3D" id="3.30.70.1050">
    <property type="entry name" value="Trigger factor ribosome-binding domain"/>
    <property type="match status" value="1"/>
</dbReference>
<keyword evidence="12" id="KW-1185">Reference proteome</keyword>
<dbReference type="InterPro" id="IPR046357">
    <property type="entry name" value="PPIase_dom_sf"/>
</dbReference>
<dbReference type="InterPro" id="IPR008881">
    <property type="entry name" value="Trigger_fac_ribosome-bd_bac"/>
</dbReference>